<evidence type="ECO:0000313" key="1">
    <source>
        <dbReference type="EMBL" id="KAK7396760.1"/>
    </source>
</evidence>
<proteinExistence type="predicted"/>
<organism evidence="1 2">
    <name type="scientific">Psophocarpus tetragonolobus</name>
    <name type="common">Winged bean</name>
    <name type="synonym">Dolichos tetragonolobus</name>
    <dbReference type="NCBI Taxonomy" id="3891"/>
    <lineage>
        <taxon>Eukaryota</taxon>
        <taxon>Viridiplantae</taxon>
        <taxon>Streptophyta</taxon>
        <taxon>Embryophyta</taxon>
        <taxon>Tracheophyta</taxon>
        <taxon>Spermatophyta</taxon>
        <taxon>Magnoliopsida</taxon>
        <taxon>eudicotyledons</taxon>
        <taxon>Gunneridae</taxon>
        <taxon>Pentapetalae</taxon>
        <taxon>rosids</taxon>
        <taxon>fabids</taxon>
        <taxon>Fabales</taxon>
        <taxon>Fabaceae</taxon>
        <taxon>Papilionoideae</taxon>
        <taxon>50 kb inversion clade</taxon>
        <taxon>NPAAA clade</taxon>
        <taxon>indigoferoid/millettioid clade</taxon>
        <taxon>Phaseoleae</taxon>
        <taxon>Psophocarpus</taxon>
    </lineage>
</organism>
<sequence length="115" mass="12590">MVVDSEPRSIINENACFLSQSSVKFVGKIFSQVVVLYPCKGINEKYCGQISGEICGKDIFSMKSSFLSLGYAMGCLALSVEMKGIECRNSDVGKESQQRMLLIDVDGGWWMVDGG</sequence>
<protein>
    <submittedName>
        <fullName evidence="1">Uncharacterized protein</fullName>
    </submittedName>
</protein>
<gene>
    <name evidence="1" type="ORF">VNO78_17918</name>
</gene>
<dbReference type="AlphaFoldDB" id="A0AAN9SK03"/>
<keyword evidence="2" id="KW-1185">Reference proteome</keyword>
<evidence type="ECO:0000313" key="2">
    <source>
        <dbReference type="Proteomes" id="UP001386955"/>
    </source>
</evidence>
<reference evidence="1 2" key="1">
    <citation type="submission" date="2024-01" db="EMBL/GenBank/DDBJ databases">
        <title>The genomes of 5 underutilized Papilionoideae crops provide insights into root nodulation and disease resistanc.</title>
        <authorList>
            <person name="Jiang F."/>
        </authorList>
    </citation>
    <scope>NUCLEOTIDE SEQUENCE [LARGE SCALE GENOMIC DNA]</scope>
    <source>
        <strain evidence="1">DUOXIRENSHENG_FW03</strain>
        <tissue evidence="1">Leaves</tissue>
    </source>
</reference>
<dbReference type="EMBL" id="JAYMYS010000004">
    <property type="protein sequence ID" value="KAK7396760.1"/>
    <property type="molecule type" value="Genomic_DNA"/>
</dbReference>
<comment type="caution">
    <text evidence="1">The sequence shown here is derived from an EMBL/GenBank/DDBJ whole genome shotgun (WGS) entry which is preliminary data.</text>
</comment>
<dbReference type="Proteomes" id="UP001386955">
    <property type="component" value="Unassembled WGS sequence"/>
</dbReference>
<name>A0AAN9SK03_PSOTE</name>
<accession>A0AAN9SK03</accession>